<proteinExistence type="predicted"/>
<evidence type="ECO:0000259" key="2">
    <source>
        <dbReference type="PROSITE" id="PS51371"/>
    </source>
</evidence>
<evidence type="ECO:0000313" key="4">
    <source>
        <dbReference type="Proteomes" id="UP001595851"/>
    </source>
</evidence>
<reference evidence="4" key="1">
    <citation type="journal article" date="2019" name="Int. J. Syst. Evol. Microbiol.">
        <title>The Global Catalogue of Microorganisms (GCM) 10K type strain sequencing project: providing services to taxonomists for standard genome sequencing and annotation.</title>
        <authorList>
            <consortium name="The Broad Institute Genomics Platform"/>
            <consortium name="The Broad Institute Genome Sequencing Center for Infectious Disease"/>
            <person name="Wu L."/>
            <person name="Ma J."/>
        </authorList>
    </citation>
    <scope>NUCLEOTIDE SEQUENCE [LARGE SCALE GENOMIC DNA]</scope>
    <source>
        <strain evidence="4">TBRC 1276</strain>
    </source>
</reference>
<name>A0ABV8G0Q9_9ACTN</name>
<dbReference type="CDD" id="cd17788">
    <property type="entry name" value="CBS_pair_bac"/>
    <property type="match status" value="1"/>
</dbReference>
<dbReference type="Proteomes" id="UP001595851">
    <property type="component" value="Unassembled WGS sequence"/>
</dbReference>
<dbReference type="InterPro" id="IPR000644">
    <property type="entry name" value="CBS_dom"/>
</dbReference>
<keyword evidence="4" id="KW-1185">Reference proteome</keyword>
<dbReference type="EMBL" id="JBHSBI010000001">
    <property type="protein sequence ID" value="MFC4006113.1"/>
    <property type="molecule type" value="Genomic_DNA"/>
</dbReference>
<evidence type="ECO:0000256" key="1">
    <source>
        <dbReference type="PROSITE-ProRule" id="PRU00703"/>
    </source>
</evidence>
<dbReference type="RefSeq" id="WP_379526272.1">
    <property type="nucleotide sequence ID" value="NZ_JBHSBI010000001.1"/>
</dbReference>
<dbReference type="SMART" id="SM00116">
    <property type="entry name" value="CBS"/>
    <property type="match status" value="2"/>
</dbReference>
<keyword evidence="1" id="KW-0129">CBS domain</keyword>
<evidence type="ECO:0000313" key="3">
    <source>
        <dbReference type="EMBL" id="MFC4006113.1"/>
    </source>
</evidence>
<feature type="domain" description="CBS" evidence="2">
    <location>
        <begin position="116"/>
        <end position="175"/>
    </location>
</feature>
<dbReference type="PROSITE" id="PS51371">
    <property type="entry name" value="CBS"/>
    <property type="match status" value="2"/>
</dbReference>
<protein>
    <submittedName>
        <fullName evidence="3">CBS domain-containing protein</fullName>
    </submittedName>
</protein>
<dbReference type="Gene3D" id="3.10.580.10">
    <property type="entry name" value="CBS-domain"/>
    <property type="match status" value="1"/>
</dbReference>
<organism evidence="3 4">
    <name type="scientific">Nonomuraea purpurea</name>
    <dbReference type="NCBI Taxonomy" id="1849276"/>
    <lineage>
        <taxon>Bacteria</taxon>
        <taxon>Bacillati</taxon>
        <taxon>Actinomycetota</taxon>
        <taxon>Actinomycetes</taxon>
        <taxon>Streptosporangiales</taxon>
        <taxon>Streptosporangiaceae</taxon>
        <taxon>Nonomuraea</taxon>
    </lineage>
</organism>
<comment type="caution">
    <text evidence="3">The sequence shown here is derived from an EMBL/GenBank/DDBJ whole genome shotgun (WGS) entry which is preliminary data.</text>
</comment>
<sequence length="175" mass="18515">MGDRDMDDIRRTVPGLVERTRGVMQASNIAVKLPTVTVDDPVTKAVRIMALGRMPGLIVVDDRGRPSSVLPGTQVLRLAVPGAYQEDPALCRTIDEAHADLFWGELGDLTVGDCLPSRPATPATVPLDATLLEVAALMARLRSPIVAVVGRDGTLAGAITLERLLTSLLLAGSDD</sequence>
<dbReference type="SUPFAM" id="SSF54631">
    <property type="entry name" value="CBS-domain pair"/>
    <property type="match status" value="1"/>
</dbReference>
<accession>A0ABV8G0Q9</accession>
<dbReference type="InterPro" id="IPR046342">
    <property type="entry name" value="CBS_dom_sf"/>
</dbReference>
<feature type="domain" description="CBS" evidence="2">
    <location>
        <begin position="24"/>
        <end position="86"/>
    </location>
</feature>
<dbReference type="Pfam" id="PF00571">
    <property type="entry name" value="CBS"/>
    <property type="match status" value="2"/>
</dbReference>
<gene>
    <name evidence="3" type="ORF">ACFOY2_02695</name>
</gene>